<dbReference type="eggNOG" id="ENOG502QW7G">
    <property type="taxonomic scope" value="Eukaryota"/>
</dbReference>
<dbReference type="InParanoid" id="M1DGG5"/>
<dbReference type="Proteomes" id="UP000011115">
    <property type="component" value="Unassembled WGS sequence"/>
</dbReference>
<dbReference type="GO" id="GO:0010073">
    <property type="term" value="P:meristem maintenance"/>
    <property type="evidence" value="ECO:0007669"/>
    <property type="project" value="InterPro"/>
</dbReference>
<dbReference type="HOGENOM" id="CLU_1613690_0_0_1"/>
<keyword evidence="3" id="KW-1185">Reference proteome</keyword>
<name>M1DGG5_SOLTU</name>
<dbReference type="InterPro" id="IPR044824">
    <property type="entry name" value="MAIN-like"/>
</dbReference>
<protein>
    <recommendedName>
        <fullName evidence="1">Aminotransferase-like plant mobile domain-containing protein</fullName>
    </recommendedName>
</protein>
<dbReference type="OMA" id="WRERACI"/>
<dbReference type="Pfam" id="PF10536">
    <property type="entry name" value="PMD"/>
    <property type="match status" value="1"/>
</dbReference>
<accession>M1DGG5</accession>
<evidence type="ECO:0000313" key="3">
    <source>
        <dbReference type="Proteomes" id="UP000011115"/>
    </source>
</evidence>
<evidence type="ECO:0000313" key="2">
    <source>
        <dbReference type="EnsemblPlants" id="PGSC0003DMT400088664"/>
    </source>
</evidence>
<dbReference type="Gramene" id="PGSC0003DMT400088664">
    <property type="protein sequence ID" value="PGSC0003DMT400088664"/>
    <property type="gene ID" value="PGSC0003DMG400038235"/>
</dbReference>
<dbReference type="InterPro" id="IPR019557">
    <property type="entry name" value="AminoTfrase-like_pln_mobile"/>
</dbReference>
<sequence>MRTGEATITLQDVEILFGMVIDGSPIILNGADILGVLGRQEMMFELTGWSPDNDCFSGVSRLLTYKLIEHIEGLDDITDHSTEHEVQQRFRLYLLWLCGGSIFPDKSNNKLNLDLLIDMKNLNVMSTQAWGAAALSYLYNCLCRASMKQSNEVCGFLSLVQVYIF</sequence>
<evidence type="ECO:0000259" key="1">
    <source>
        <dbReference type="Pfam" id="PF10536"/>
    </source>
</evidence>
<dbReference type="PANTHER" id="PTHR46033">
    <property type="entry name" value="PROTEIN MAIN-LIKE 2"/>
    <property type="match status" value="1"/>
</dbReference>
<reference evidence="2" key="2">
    <citation type="submission" date="2015-06" db="UniProtKB">
        <authorList>
            <consortium name="EnsemblPlants"/>
        </authorList>
    </citation>
    <scope>IDENTIFICATION</scope>
    <source>
        <strain evidence="2">DM1-3 516 R44</strain>
    </source>
</reference>
<dbReference type="AlphaFoldDB" id="M1DGG5"/>
<organism evidence="2 3">
    <name type="scientific">Solanum tuberosum</name>
    <name type="common">Potato</name>
    <dbReference type="NCBI Taxonomy" id="4113"/>
    <lineage>
        <taxon>Eukaryota</taxon>
        <taxon>Viridiplantae</taxon>
        <taxon>Streptophyta</taxon>
        <taxon>Embryophyta</taxon>
        <taxon>Tracheophyta</taxon>
        <taxon>Spermatophyta</taxon>
        <taxon>Magnoliopsida</taxon>
        <taxon>eudicotyledons</taxon>
        <taxon>Gunneridae</taxon>
        <taxon>Pentapetalae</taxon>
        <taxon>asterids</taxon>
        <taxon>lamiids</taxon>
        <taxon>Solanales</taxon>
        <taxon>Solanaceae</taxon>
        <taxon>Solanoideae</taxon>
        <taxon>Solaneae</taxon>
        <taxon>Solanum</taxon>
    </lineage>
</organism>
<reference evidence="3" key="1">
    <citation type="journal article" date="2011" name="Nature">
        <title>Genome sequence and analysis of the tuber crop potato.</title>
        <authorList>
            <consortium name="The Potato Genome Sequencing Consortium"/>
        </authorList>
    </citation>
    <scope>NUCLEOTIDE SEQUENCE [LARGE SCALE GENOMIC DNA]</scope>
    <source>
        <strain evidence="3">cv. DM1-3 516 R44</strain>
    </source>
</reference>
<dbReference type="PaxDb" id="4113-PGSC0003DMT400088664"/>
<proteinExistence type="predicted"/>
<dbReference type="PANTHER" id="PTHR46033:SF8">
    <property type="entry name" value="PROTEIN MAINTENANCE OF MERISTEMS-LIKE"/>
    <property type="match status" value="1"/>
</dbReference>
<dbReference type="EnsemblPlants" id="PGSC0003DMT400088664">
    <property type="protein sequence ID" value="PGSC0003DMT400088664"/>
    <property type="gene ID" value="PGSC0003DMG400038235"/>
</dbReference>
<feature type="domain" description="Aminotransferase-like plant mobile" evidence="1">
    <location>
        <begin position="1"/>
        <end position="164"/>
    </location>
</feature>